<feature type="coiled-coil region" evidence="9">
    <location>
        <begin position="710"/>
        <end position="744"/>
    </location>
</feature>
<feature type="coiled-coil region" evidence="9">
    <location>
        <begin position="345"/>
        <end position="479"/>
    </location>
</feature>
<feature type="compositionally biased region" description="Low complexity" evidence="10">
    <location>
        <begin position="17"/>
        <end position="26"/>
    </location>
</feature>
<dbReference type="InterPro" id="IPR000237">
    <property type="entry name" value="GRIP_dom"/>
</dbReference>
<dbReference type="Gene3D" id="1.10.220.60">
    <property type="entry name" value="GRIP domain"/>
    <property type="match status" value="1"/>
</dbReference>
<organism evidence="11 12">
    <name type="scientific">Lepeophtheirus salmonis</name>
    <name type="common">Salmon louse</name>
    <name type="synonym">Caligus salmonis</name>
    <dbReference type="NCBI Taxonomy" id="72036"/>
    <lineage>
        <taxon>Eukaryota</taxon>
        <taxon>Metazoa</taxon>
        <taxon>Ecdysozoa</taxon>
        <taxon>Arthropoda</taxon>
        <taxon>Crustacea</taxon>
        <taxon>Multicrustacea</taxon>
        <taxon>Hexanauplia</taxon>
        <taxon>Copepoda</taxon>
        <taxon>Siphonostomatoida</taxon>
        <taxon>Caligidae</taxon>
        <taxon>Lepeophtheirus</taxon>
    </lineage>
</organism>
<dbReference type="FunFam" id="1.20.5.1700:FF:000001">
    <property type="entry name" value="Transforming acidic coiled-coil-containing protein 1 isoform 2"/>
    <property type="match status" value="1"/>
</dbReference>
<feature type="coiled-coil region" evidence="9">
    <location>
        <begin position="871"/>
        <end position="916"/>
    </location>
</feature>
<dbReference type="InterPro" id="IPR051952">
    <property type="entry name" value="Golgi-autophagy_related"/>
</dbReference>
<keyword evidence="7" id="KW-0472">Membrane</keyword>
<keyword evidence="5" id="KW-0597">Phosphoprotein</keyword>
<dbReference type="EMBL" id="HG994581">
    <property type="protein sequence ID" value="CAF2878949.1"/>
    <property type="molecule type" value="Genomic_DNA"/>
</dbReference>
<evidence type="ECO:0000256" key="7">
    <source>
        <dbReference type="ARBA" id="ARBA00023136"/>
    </source>
</evidence>
<dbReference type="PROSITE" id="PS50913">
    <property type="entry name" value="GRIP"/>
    <property type="match status" value="1"/>
</dbReference>
<dbReference type="InterPro" id="IPR007707">
    <property type="entry name" value="TACC_C"/>
</dbReference>
<evidence type="ECO:0000313" key="11">
    <source>
        <dbReference type="EMBL" id="CAF2878949.1"/>
    </source>
</evidence>
<accession>A0A7R8CP77</accession>
<evidence type="ECO:0000256" key="5">
    <source>
        <dbReference type="ARBA" id="ARBA00022553"/>
    </source>
</evidence>
<dbReference type="Proteomes" id="UP000675881">
    <property type="component" value="Chromosome 2"/>
</dbReference>
<dbReference type="PANTHER" id="PTHR23157">
    <property type="entry name" value="GRIP AND COILED-COIL DOMAIN-CONTAINING PROTEIN 1"/>
    <property type="match status" value="1"/>
</dbReference>
<evidence type="ECO:0000256" key="3">
    <source>
        <dbReference type="ARBA" id="ARBA00009423"/>
    </source>
</evidence>
<dbReference type="GO" id="GO:0005794">
    <property type="term" value="C:Golgi apparatus"/>
    <property type="evidence" value="ECO:0007669"/>
    <property type="project" value="TreeGrafter"/>
</dbReference>
<dbReference type="AlphaFoldDB" id="A0A7R8CP77"/>
<keyword evidence="8" id="KW-0206">Cytoskeleton</keyword>
<gene>
    <name evidence="11" type="ORF">LSAA_6843</name>
</gene>
<dbReference type="SMART" id="SM00755">
    <property type="entry name" value="Grip"/>
    <property type="match status" value="1"/>
</dbReference>
<dbReference type="GO" id="GO:0005856">
    <property type="term" value="C:cytoskeleton"/>
    <property type="evidence" value="ECO:0007669"/>
    <property type="project" value="UniProtKB-SubCell"/>
</dbReference>
<dbReference type="Gene3D" id="1.20.5.1700">
    <property type="match status" value="1"/>
</dbReference>
<comment type="similarity">
    <text evidence="3">Belongs to the TACC family.</text>
</comment>
<proteinExistence type="inferred from homology"/>
<dbReference type="PANTHER" id="PTHR23157:SF25">
    <property type="entry name" value="GRIP AND COILED-COIL DOMAIN-CONTAINING PROTEIN 1"/>
    <property type="match status" value="1"/>
</dbReference>
<evidence type="ECO:0000256" key="1">
    <source>
        <dbReference type="ARBA" id="ARBA00004184"/>
    </source>
</evidence>
<dbReference type="OrthoDB" id="9898580at2759"/>
<dbReference type="Pfam" id="PF01465">
    <property type="entry name" value="GRIP"/>
    <property type="match status" value="1"/>
</dbReference>
<evidence type="ECO:0000256" key="9">
    <source>
        <dbReference type="SAM" id="Coils"/>
    </source>
</evidence>
<feature type="region of interest" description="Disordered" evidence="10">
    <location>
        <begin position="1"/>
        <end position="51"/>
    </location>
</feature>
<keyword evidence="6 9" id="KW-0175">Coiled coil</keyword>
<evidence type="ECO:0000313" key="12">
    <source>
        <dbReference type="Proteomes" id="UP000675881"/>
    </source>
</evidence>
<keyword evidence="12" id="KW-1185">Reference proteome</keyword>
<evidence type="ECO:0000256" key="6">
    <source>
        <dbReference type="ARBA" id="ARBA00023054"/>
    </source>
</evidence>
<name>A0A7R8CP77_LEPSM</name>
<evidence type="ECO:0000256" key="10">
    <source>
        <dbReference type="SAM" id="MobiDB-lite"/>
    </source>
</evidence>
<dbReference type="Pfam" id="PF05010">
    <property type="entry name" value="TACC_C"/>
    <property type="match status" value="2"/>
</dbReference>
<evidence type="ECO:0000256" key="4">
    <source>
        <dbReference type="ARBA" id="ARBA00022490"/>
    </source>
</evidence>
<feature type="coiled-coil region" evidence="9">
    <location>
        <begin position="560"/>
        <end position="587"/>
    </location>
</feature>
<protein>
    <submittedName>
        <fullName evidence="11">GCC1</fullName>
    </submittedName>
</protein>
<evidence type="ECO:0000256" key="2">
    <source>
        <dbReference type="ARBA" id="ARBA00004245"/>
    </source>
</evidence>
<evidence type="ECO:0000256" key="8">
    <source>
        <dbReference type="ARBA" id="ARBA00023212"/>
    </source>
</evidence>
<feature type="coiled-coil region" evidence="9">
    <location>
        <begin position="131"/>
        <end position="252"/>
    </location>
</feature>
<feature type="compositionally biased region" description="Polar residues" evidence="10">
    <location>
        <begin position="27"/>
        <end position="45"/>
    </location>
</feature>
<sequence length="975" mass="113750">MDEVDPPVNNRVKKTTKITLSSATTTGMMNESDSGYSVTSESPPENTEAGPDIAENEEFLCASEAFKDPNAFDFLSNRGVPSNPSSLLVNRESLYVKFDPLVAVPLLPPRNNIQVREDSSAQEETLSQEQIQGFQESLAKKELKLKECQTNKQKKLEEIENIKVEMEKRKDSEEQMKKKEKEKRKFEEEVANLIRERDQAAEDLRNVETAFADVHRKYERSKQVVEGFKQNEDALKRYIEDYKIKLKKQEQNMICSKLMPKKQIARISALLRKTEMKTSSLEKIVDQKVKENEELANICDELISKLKDVECCYMCTRKVLCIAIRMMNRLGKAERKDRNQLIVSIQEKDECIKNFQEKLSFLNENFKSSSQNGAGEVAALSTSLKTLMDEKNSREKELKENIKKLCNDLEGARSQNQRLKNDLTAKDVEANRKLEGMKSKLIVEQHERHQELQDHTSTLKELQKRLFEERSEKAKFEKEIMSIKDTTKHSKSKIDSKSQEIETLVNEERGSSVKDCKTVSADEIDRLRKEMNQMEVFHRQQLEKAELRATKAERISLETQEIQESRVMNLELRLEELSDTVATYDRQRQDDQISISNLRERISQLDTDNVALNHVRQVPEESLEEEEGLHSIVEKIMRLKSQLRERNSKSENPIHHIDSYLCEEKKDDNSEFEEWKSKYMALSEDFDAFKKQNSSLNNDSHSYKGLMDKIQGGQEEIISLKNQVKELKKRVTRLRAQISSFEEGKIINENKIRELNIEFNHLKLSMSETLQSREVENRNKTLTLESELVKQRERFVSSMKEKEDELKIMRDNLEMAIDNGFVNYMNRKSSVSFNGSTNIDQITDKLNMSTDDESKMILHYSEESARKEKQIYRLQCQIRDLETAMRELQARFINKEEDYVMEIENLEEKVSVLQRMAKSDFNVEYLKNVVVNYMLSTDLSSKEHMLNAIGAVLVFSDKEIRKIKAFHNSWFWRKS</sequence>
<keyword evidence="4" id="KW-0963">Cytoplasm</keyword>
<comment type="subcellular location">
    <subcellularLocation>
        <location evidence="2">Cytoplasm</location>
        <location evidence="2">Cytoskeleton</location>
    </subcellularLocation>
    <subcellularLocation>
        <location evidence="1">Endomembrane system</location>
        <topology evidence="1">Peripheral membrane protein</topology>
    </subcellularLocation>
</comment>
<reference evidence="11" key="1">
    <citation type="submission" date="2021-02" db="EMBL/GenBank/DDBJ databases">
        <authorList>
            <person name="Bekaert M."/>
        </authorList>
    </citation>
    <scope>NUCLEOTIDE SEQUENCE</scope>
    <source>
        <strain evidence="11">IoA-00</strain>
    </source>
</reference>